<evidence type="ECO:0000256" key="4">
    <source>
        <dbReference type="ARBA" id="ARBA00023212"/>
    </source>
</evidence>
<dbReference type="GO" id="GO:0005874">
    <property type="term" value="C:microtubule"/>
    <property type="evidence" value="ECO:0007669"/>
    <property type="project" value="UniProtKB-KW"/>
</dbReference>
<dbReference type="InterPro" id="IPR007259">
    <property type="entry name" value="GCP"/>
</dbReference>
<dbReference type="FunCoup" id="N1PB33">
    <property type="interactions" value="1568"/>
</dbReference>
<dbReference type="EMBL" id="AMQN01000020">
    <property type="status" value="NOT_ANNOTATED_CDS"/>
    <property type="molecule type" value="Genomic_DNA"/>
</dbReference>
<dbReference type="GO" id="GO:0007020">
    <property type="term" value="P:microtubule nucleation"/>
    <property type="evidence" value="ECO:0007669"/>
    <property type="project" value="InterPro"/>
</dbReference>
<dbReference type="InterPro" id="IPR040457">
    <property type="entry name" value="GCP_C"/>
</dbReference>
<dbReference type="AlphaFoldDB" id="N1PB33"/>
<protein>
    <recommendedName>
        <fullName evidence="5">Gamma-tubulin complex component</fullName>
    </recommendedName>
</protein>
<evidence type="ECO:0000313" key="9">
    <source>
        <dbReference type="EMBL" id="ELU18812.1"/>
    </source>
</evidence>
<comment type="subcellular location">
    <subcellularLocation>
        <location evidence="5">Cytoplasm</location>
        <location evidence="5">Cytoskeleton</location>
        <location evidence="5">Microtubule organizing center</location>
    </subcellularLocation>
</comment>
<reference evidence="9 11" key="2">
    <citation type="journal article" date="2013" name="Nature">
        <title>Insights into bilaterian evolution from three spiralian genomes.</title>
        <authorList>
            <person name="Simakov O."/>
            <person name="Marletaz F."/>
            <person name="Cho S.J."/>
            <person name="Edsinger-Gonzales E."/>
            <person name="Havlak P."/>
            <person name="Hellsten U."/>
            <person name="Kuo D.H."/>
            <person name="Larsson T."/>
            <person name="Lv J."/>
            <person name="Arendt D."/>
            <person name="Savage R."/>
            <person name="Osoegawa K."/>
            <person name="de Jong P."/>
            <person name="Grimwood J."/>
            <person name="Chapman J.A."/>
            <person name="Shapiro H."/>
            <person name="Aerts A."/>
            <person name="Otillar R.P."/>
            <person name="Terry A.Y."/>
            <person name="Boore J.L."/>
            <person name="Grigoriev I.V."/>
            <person name="Lindberg D.R."/>
            <person name="Seaver E.C."/>
            <person name="Weisblat D.A."/>
            <person name="Putnam N.H."/>
            <person name="Rokhsar D.S."/>
        </authorList>
    </citation>
    <scope>NUCLEOTIDE SEQUENCE</scope>
    <source>
        <strain evidence="9 11">I ESC-2004</strain>
    </source>
</reference>
<dbReference type="GO" id="GO:0000278">
    <property type="term" value="P:mitotic cell cycle"/>
    <property type="evidence" value="ECO:0007669"/>
    <property type="project" value="TreeGrafter"/>
</dbReference>
<dbReference type="InterPro" id="IPR041470">
    <property type="entry name" value="GCP_N"/>
</dbReference>
<feature type="domain" description="Gamma tubulin complex component protein N-terminal" evidence="8">
    <location>
        <begin position="206"/>
        <end position="483"/>
    </location>
</feature>
<dbReference type="GO" id="GO:0000922">
    <property type="term" value="C:spindle pole"/>
    <property type="evidence" value="ECO:0007669"/>
    <property type="project" value="InterPro"/>
</dbReference>
<dbReference type="InterPro" id="IPR042241">
    <property type="entry name" value="GCP_C_sf"/>
</dbReference>
<dbReference type="Proteomes" id="UP000014760">
    <property type="component" value="Unassembled WGS sequence"/>
</dbReference>
<dbReference type="GO" id="GO:0051321">
    <property type="term" value="P:meiotic cell cycle"/>
    <property type="evidence" value="ECO:0007669"/>
    <property type="project" value="TreeGrafter"/>
</dbReference>
<dbReference type="OrthoDB" id="2192946at2759"/>
<dbReference type="HOGENOM" id="CLU_007738_1_0_1"/>
<feature type="compositionally biased region" description="Polar residues" evidence="6">
    <location>
        <begin position="136"/>
        <end position="150"/>
    </location>
</feature>
<dbReference type="Gene3D" id="1.20.120.1900">
    <property type="entry name" value="Gamma-tubulin complex, C-terminal domain"/>
    <property type="match status" value="1"/>
</dbReference>
<evidence type="ECO:0000256" key="6">
    <source>
        <dbReference type="SAM" id="MobiDB-lite"/>
    </source>
</evidence>
<feature type="compositionally biased region" description="Basic and acidic residues" evidence="6">
    <location>
        <begin position="836"/>
        <end position="858"/>
    </location>
</feature>
<evidence type="ECO:0000256" key="2">
    <source>
        <dbReference type="ARBA" id="ARBA00022490"/>
    </source>
</evidence>
<organism evidence="9">
    <name type="scientific">Capitella teleta</name>
    <name type="common">Polychaete worm</name>
    <dbReference type="NCBI Taxonomy" id="283909"/>
    <lineage>
        <taxon>Eukaryota</taxon>
        <taxon>Metazoa</taxon>
        <taxon>Spiralia</taxon>
        <taxon>Lophotrochozoa</taxon>
        <taxon>Annelida</taxon>
        <taxon>Polychaeta</taxon>
        <taxon>Sedentaria</taxon>
        <taxon>Scolecida</taxon>
        <taxon>Capitellidae</taxon>
        <taxon>Capitella</taxon>
    </lineage>
</organism>
<evidence type="ECO:0000259" key="8">
    <source>
        <dbReference type="Pfam" id="PF17681"/>
    </source>
</evidence>
<gene>
    <name evidence="9" type="ORF">CAPTEDRAFT_5306</name>
</gene>
<dbReference type="OMA" id="QNMSGDP"/>
<reference evidence="10" key="3">
    <citation type="submission" date="2015-06" db="UniProtKB">
        <authorList>
            <consortium name="EnsemblMetazoa"/>
        </authorList>
    </citation>
    <scope>IDENTIFICATION</scope>
</reference>
<dbReference type="STRING" id="283909.N1PB33"/>
<evidence type="ECO:0000256" key="3">
    <source>
        <dbReference type="ARBA" id="ARBA00022701"/>
    </source>
</evidence>
<keyword evidence="4 5" id="KW-0206">Cytoskeleton</keyword>
<dbReference type="EMBL" id="AMQN01000019">
    <property type="status" value="NOT_ANNOTATED_CDS"/>
    <property type="molecule type" value="Genomic_DNA"/>
</dbReference>
<feature type="domain" description="Gamma tubulin complex component C-terminal" evidence="7">
    <location>
        <begin position="486"/>
        <end position="824"/>
    </location>
</feature>
<evidence type="ECO:0000313" key="10">
    <source>
        <dbReference type="EnsemblMetazoa" id="CapteP5306"/>
    </source>
</evidence>
<keyword evidence="11" id="KW-1185">Reference proteome</keyword>
<dbReference type="Pfam" id="PF17681">
    <property type="entry name" value="GCP_N_terminal"/>
    <property type="match status" value="1"/>
</dbReference>
<dbReference type="PANTHER" id="PTHR19302:SF13">
    <property type="entry name" value="GAMMA-TUBULIN COMPLEX COMPONENT 2"/>
    <property type="match status" value="1"/>
</dbReference>
<dbReference type="PANTHER" id="PTHR19302">
    <property type="entry name" value="GAMMA TUBULIN COMPLEX PROTEIN"/>
    <property type="match status" value="1"/>
</dbReference>
<dbReference type="GO" id="GO:0051011">
    <property type="term" value="F:microtubule minus-end binding"/>
    <property type="evidence" value="ECO:0007669"/>
    <property type="project" value="TreeGrafter"/>
</dbReference>
<dbReference type="GO" id="GO:0051225">
    <property type="term" value="P:spindle assembly"/>
    <property type="evidence" value="ECO:0007669"/>
    <property type="project" value="TreeGrafter"/>
</dbReference>
<accession>N1PB33</accession>
<dbReference type="EnsemblMetazoa" id="CapteT5306">
    <property type="protein sequence ID" value="CapteP5306"/>
    <property type="gene ID" value="CapteG5306"/>
</dbReference>
<feature type="region of interest" description="Disordered" evidence="6">
    <location>
        <begin position="136"/>
        <end position="158"/>
    </location>
</feature>
<proteinExistence type="inferred from homology"/>
<keyword evidence="3 5" id="KW-0493">Microtubule</keyword>
<evidence type="ECO:0000313" key="11">
    <source>
        <dbReference type="Proteomes" id="UP000014760"/>
    </source>
</evidence>
<dbReference type="GO" id="GO:0043015">
    <property type="term" value="F:gamma-tubulin binding"/>
    <property type="evidence" value="ECO:0007669"/>
    <property type="project" value="InterPro"/>
</dbReference>
<evidence type="ECO:0000259" key="7">
    <source>
        <dbReference type="Pfam" id="PF04130"/>
    </source>
</evidence>
<name>N1PB33_CAPTE</name>
<sequence>MNHGSQEFRLHHHVNQLMSQLGASSAEGPGVYVDLLQRNMTPYISTQITAHRAKKKIAESSKTPVEFLQKYDELKSRNVRDLDSLTNLLSLIAEDEQHFGASLTPATSMIGQLPATGSKITSDELEKIKAELMKNTKQTSSAMSAETQSKSLKEKQSRNMNLPVQPDWLFQRPFLTMDFVEEKELFDPNVTPAGSLLIQQQESMVIDDLLCCMEGVEGQYIQAVSHSDRYSQKEFKVDESLDPALRELVRRILPISANYSLVVRFIEEKSAFEYGLNYTVLVAQLENQFRVGHLSLQKFWFYLQPMMSMMEILASIARSINKGECIGGAVLSLLHEKTSSLIGDNKGQELCLFLTQAACVPYFEILERWIYKGLIVDPYSEFLVEENSVVGKEKLQEDYNDSYPFGMHYTICRERVPVFLETVAQKILSTGKYLNVVRQCGRNVQCPNAEEMIYTIKERDYFEHIERAYTYASQLLLELLIKEKELMSRLRSVKHYFLLDHGDFIVQFMDMADEEMAKTMDEIMPQRLESLLELALRTSTANADPFKDDLKVDLLGYDLVTMLFKVLSIETKLEKDFHVDPTDLHLSGLEAFTFDYIVKWPVSLVLNRKSLIRYQMLFRHLFYCKHVERQLCNVWITNKSSKIFKLQSAYTSGYALRQRMLNFVLNFQYYMMVEVIEPNWVLFENNLQSVSTIDDVLANHSDFLNNCLKDCMLTDPELLRIVHKLMMVCVTFSNFIQLTKMSSLQGSVKGRKDDPLKKETATKVVQEHLDQIASSHKLEGTIATFDSNFRRLLVDLLNKIVERASGCDLKLLNILYRLDFNHFYDSQLESVSAERSTQESRAEHEQRKYQDHDAHDAR</sequence>
<feature type="region of interest" description="Disordered" evidence="6">
    <location>
        <begin position="834"/>
        <end position="858"/>
    </location>
</feature>
<keyword evidence="2 5" id="KW-0963">Cytoplasm</keyword>
<dbReference type="GO" id="GO:0000930">
    <property type="term" value="C:gamma-tubulin complex"/>
    <property type="evidence" value="ECO:0007669"/>
    <property type="project" value="TreeGrafter"/>
</dbReference>
<dbReference type="GO" id="GO:0031122">
    <property type="term" value="P:cytoplasmic microtubule organization"/>
    <property type="evidence" value="ECO:0007669"/>
    <property type="project" value="TreeGrafter"/>
</dbReference>
<dbReference type="EMBL" id="KB291798">
    <property type="protein sequence ID" value="ELU18812.1"/>
    <property type="molecule type" value="Genomic_DNA"/>
</dbReference>
<dbReference type="Pfam" id="PF04130">
    <property type="entry name" value="GCP_C_terminal"/>
    <property type="match status" value="1"/>
</dbReference>
<comment type="similarity">
    <text evidence="1 5">Belongs to the TUBGCP family.</text>
</comment>
<evidence type="ECO:0000256" key="1">
    <source>
        <dbReference type="ARBA" id="ARBA00010337"/>
    </source>
</evidence>
<reference evidence="11" key="1">
    <citation type="submission" date="2012-12" db="EMBL/GenBank/DDBJ databases">
        <authorList>
            <person name="Hellsten U."/>
            <person name="Grimwood J."/>
            <person name="Chapman J.A."/>
            <person name="Shapiro H."/>
            <person name="Aerts A."/>
            <person name="Otillar R.P."/>
            <person name="Terry A.Y."/>
            <person name="Boore J.L."/>
            <person name="Simakov O."/>
            <person name="Marletaz F."/>
            <person name="Cho S.-J."/>
            <person name="Edsinger-Gonzales E."/>
            <person name="Havlak P."/>
            <person name="Kuo D.-H."/>
            <person name="Larsson T."/>
            <person name="Lv J."/>
            <person name="Arendt D."/>
            <person name="Savage R."/>
            <person name="Osoegawa K."/>
            <person name="de Jong P."/>
            <person name="Lindberg D.R."/>
            <person name="Seaver E.C."/>
            <person name="Weisblat D.A."/>
            <person name="Putnam N.H."/>
            <person name="Grigoriev I.V."/>
            <person name="Rokhsar D.S."/>
        </authorList>
    </citation>
    <scope>NUCLEOTIDE SEQUENCE</scope>
    <source>
        <strain evidence="11">I ESC-2004</strain>
    </source>
</reference>
<evidence type="ECO:0000256" key="5">
    <source>
        <dbReference type="RuleBase" id="RU363050"/>
    </source>
</evidence>